<reference evidence="3 4" key="1">
    <citation type="submission" date="2019-02" db="EMBL/GenBank/DDBJ databases">
        <authorList>
            <consortium name="Pathogen Informatics"/>
        </authorList>
    </citation>
    <scope>NUCLEOTIDE SEQUENCE [LARGE SCALE GENOMIC DNA]</scope>
    <source>
        <strain evidence="3 4">3012STDY6756504</strain>
    </source>
</reference>
<evidence type="ECO:0000256" key="1">
    <source>
        <dbReference type="SAM" id="MobiDB-lite"/>
    </source>
</evidence>
<accession>A0A4U8W0W0</accession>
<gene>
    <name evidence="3" type="ORF">NCTC10797_03274</name>
</gene>
<evidence type="ECO:0000256" key="2">
    <source>
        <dbReference type="SAM" id="SignalP"/>
    </source>
</evidence>
<dbReference type="Proteomes" id="UP000290439">
    <property type="component" value="Chromosome"/>
</dbReference>
<feature type="signal peptide" evidence="2">
    <location>
        <begin position="1"/>
        <end position="19"/>
    </location>
</feature>
<dbReference type="PROSITE" id="PS51257">
    <property type="entry name" value="PROKAR_LIPOPROTEIN"/>
    <property type="match status" value="1"/>
</dbReference>
<dbReference type="EMBL" id="LR215973">
    <property type="protein sequence ID" value="VFA99491.1"/>
    <property type="molecule type" value="Genomic_DNA"/>
</dbReference>
<evidence type="ECO:0000313" key="4">
    <source>
        <dbReference type="Proteomes" id="UP000290439"/>
    </source>
</evidence>
<feature type="compositionally biased region" description="Low complexity" evidence="1">
    <location>
        <begin position="52"/>
        <end position="64"/>
    </location>
</feature>
<organism evidence="3 4">
    <name type="scientific">Nocardia cyriacigeorgica</name>
    <dbReference type="NCBI Taxonomy" id="135487"/>
    <lineage>
        <taxon>Bacteria</taxon>
        <taxon>Bacillati</taxon>
        <taxon>Actinomycetota</taxon>
        <taxon>Actinomycetes</taxon>
        <taxon>Mycobacteriales</taxon>
        <taxon>Nocardiaceae</taxon>
        <taxon>Nocardia</taxon>
    </lineage>
</organism>
<sequence length="253" mass="25975">MAFARSISVFGAALALALAGCGSPDDDTGPAAQLSTTTQAGPAAEDPPASPSRPTTTTTTTEAAESTEVISLTAVDAEGRPTDGFTVISPDPFGTLDCRNAVPSHSATTQGIYHCGASADAADVCWPTPSRTELLCADDPWERELRRYTVAPPLEPVAAPESPEPWALELADGRQCRIRVGGAWGGRADGMVGAYSCTGGSEVVLQAADARSAIDTSSDTWQVAMGELGAGSPDFPPPTMVDVRTAYFAVAAN</sequence>
<name>A0A4U8W0W0_9NOCA</name>
<dbReference type="AlphaFoldDB" id="A0A4U8W0W0"/>
<feature type="region of interest" description="Disordered" evidence="1">
    <location>
        <begin position="23"/>
        <end position="64"/>
    </location>
</feature>
<dbReference type="RefSeq" id="WP_232052195.1">
    <property type="nucleotide sequence ID" value="NZ_LR215973.1"/>
</dbReference>
<feature type="chain" id="PRO_5038742929" evidence="2">
    <location>
        <begin position="20"/>
        <end position="253"/>
    </location>
</feature>
<evidence type="ECO:0000313" key="3">
    <source>
        <dbReference type="EMBL" id="VFA99491.1"/>
    </source>
</evidence>
<proteinExistence type="predicted"/>
<protein>
    <submittedName>
        <fullName evidence="3">Uncharacterized protein</fullName>
    </submittedName>
</protein>
<keyword evidence="2" id="KW-0732">Signal</keyword>